<dbReference type="PANTHER" id="PTHR43712">
    <property type="entry name" value="PUTATIVE (AFU_ORTHOLOGUE AFUA_4G14580)-RELATED"/>
    <property type="match status" value="1"/>
</dbReference>
<dbReference type="InterPro" id="IPR036390">
    <property type="entry name" value="WH_DNA-bd_sf"/>
</dbReference>
<dbReference type="PANTHER" id="PTHR43712:SF12">
    <property type="entry name" value="STERIGMATOCYSTIN 8-O-METHYLTRANSFERASE"/>
    <property type="match status" value="1"/>
</dbReference>
<dbReference type="PROSITE" id="PS51683">
    <property type="entry name" value="SAM_OMT_II"/>
    <property type="match status" value="1"/>
</dbReference>
<evidence type="ECO:0000256" key="2">
    <source>
        <dbReference type="ARBA" id="ARBA00022679"/>
    </source>
</evidence>
<dbReference type="InParanoid" id="A0A177C6U3"/>
<gene>
    <name evidence="5" type="ORF">CC84DRAFT_1251452</name>
</gene>
<dbReference type="EMBL" id="KV441555">
    <property type="protein sequence ID" value="OAG03255.1"/>
    <property type="molecule type" value="Genomic_DNA"/>
</dbReference>
<name>A0A177C6U3_9PLEO</name>
<dbReference type="SUPFAM" id="SSF46785">
    <property type="entry name" value="Winged helix' DNA-binding domain"/>
    <property type="match status" value="1"/>
</dbReference>
<dbReference type="GO" id="GO:0032259">
    <property type="term" value="P:methylation"/>
    <property type="evidence" value="ECO:0007669"/>
    <property type="project" value="UniProtKB-KW"/>
</dbReference>
<keyword evidence="2 5" id="KW-0808">Transferase</keyword>
<dbReference type="InterPro" id="IPR029063">
    <property type="entry name" value="SAM-dependent_MTases_sf"/>
</dbReference>
<feature type="domain" description="O-methyltransferase C-terminal" evidence="4">
    <location>
        <begin position="245"/>
        <end position="389"/>
    </location>
</feature>
<dbReference type="InterPro" id="IPR016461">
    <property type="entry name" value="COMT-like"/>
</dbReference>
<dbReference type="GeneID" id="28767818"/>
<dbReference type="RefSeq" id="XP_018033620.1">
    <property type="nucleotide sequence ID" value="XM_018184332.1"/>
</dbReference>
<dbReference type="Gene3D" id="3.40.50.150">
    <property type="entry name" value="Vaccinia Virus protein VP39"/>
    <property type="match status" value="1"/>
</dbReference>
<dbReference type="Pfam" id="PF00891">
    <property type="entry name" value="Methyltransf_2"/>
    <property type="match status" value="1"/>
</dbReference>
<dbReference type="InterPro" id="IPR001077">
    <property type="entry name" value="COMT_C"/>
</dbReference>
<dbReference type="SUPFAM" id="SSF53335">
    <property type="entry name" value="S-adenosyl-L-methionine-dependent methyltransferases"/>
    <property type="match status" value="1"/>
</dbReference>
<proteinExistence type="predicted"/>
<dbReference type="CDD" id="cd02440">
    <property type="entry name" value="AdoMet_MTases"/>
    <property type="match status" value="1"/>
</dbReference>
<keyword evidence="6" id="KW-1185">Reference proteome</keyword>
<dbReference type="Proteomes" id="UP000077069">
    <property type="component" value="Unassembled WGS sequence"/>
</dbReference>
<keyword evidence="3" id="KW-0949">S-adenosyl-L-methionine</keyword>
<evidence type="ECO:0000256" key="3">
    <source>
        <dbReference type="ARBA" id="ARBA00022691"/>
    </source>
</evidence>
<dbReference type="InterPro" id="IPR036388">
    <property type="entry name" value="WH-like_DNA-bd_sf"/>
</dbReference>
<evidence type="ECO:0000313" key="6">
    <source>
        <dbReference type="Proteomes" id="UP000077069"/>
    </source>
</evidence>
<dbReference type="AlphaFoldDB" id="A0A177C6U3"/>
<evidence type="ECO:0000313" key="5">
    <source>
        <dbReference type="EMBL" id="OAG03255.1"/>
    </source>
</evidence>
<accession>A0A177C6U3</accession>
<evidence type="ECO:0000256" key="1">
    <source>
        <dbReference type="ARBA" id="ARBA00022603"/>
    </source>
</evidence>
<dbReference type="Gene3D" id="1.10.10.10">
    <property type="entry name" value="Winged helix-like DNA-binding domain superfamily/Winged helix DNA-binding domain"/>
    <property type="match status" value="1"/>
</dbReference>
<reference evidence="5 6" key="1">
    <citation type="submission" date="2016-05" db="EMBL/GenBank/DDBJ databases">
        <title>Comparative analysis of secretome profiles of manganese(II)-oxidizing ascomycete fungi.</title>
        <authorList>
            <consortium name="DOE Joint Genome Institute"/>
            <person name="Zeiner C.A."/>
            <person name="Purvine S.O."/>
            <person name="Zink E.M."/>
            <person name="Wu S."/>
            <person name="Pasa-Tolic L."/>
            <person name="Chaput D.L."/>
            <person name="Haridas S."/>
            <person name="Grigoriev I.V."/>
            <person name="Santelli C.M."/>
            <person name="Hansel C.M."/>
        </authorList>
    </citation>
    <scope>NUCLEOTIDE SEQUENCE [LARGE SCALE GENOMIC DNA]</scope>
    <source>
        <strain evidence="5 6">AP3s5-JAC2a</strain>
    </source>
</reference>
<evidence type="ECO:0000259" key="4">
    <source>
        <dbReference type="Pfam" id="PF00891"/>
    </source>
</evidence>
<dbReference type="OrthoDB" id="1606438at2759"/>
<dbReference type="GO" id="GO:0008171">
    <property type="term" value="F:O-methyltransferase activity"/>
    <property type="evidence" value="ECO:0007669"/>
    <property type="project" value="InterPro"/>
</dbReference>
<organism evidence="5 6">
    <name type="scientific">Paraphaeosphaeria sporulosa</name>
    <dbReference type="NCBI Taxonomy" id="1460663"/>
    <lineage>
        <taxon>Eukaryota</taxon>
        <taxon>Fungi</taxon>
        <taxon>Dikarya</taxon>
        <taxon>Ascomycota</taxon>
        <taxon>Pezizomycotina</taxon>
        <taxon>Dothideomycetes</taxon>
        <taxon>Pleosporomycetidae</taxon>
        <taxon>Pleosporales</taxon>
        <taxon>Massarineae</taxon>
        <taxon>Didymosphaeriaceae</taxon>
        <taxon>Paraphaeosphaeria</taxon>
    </lineage>
</organism>
<sequence length="415" mass="46175">MTSSQSRIAELAAAVAQNTQLIDQYLSEKGLPHPSFDATGPADFNLPPELERARVAVLQATQELNDLLQGPRNLVENHQHNLLVPLKLIAHFDIAQKVPLDGETTFKALAEATNIEQGALTRILRLGIANRIFREPRHGVIAHSAASREIAEDEGLAGWVRASVEEMWPAAEKTVDALKKWPRADEPNQTGFALANQSDKPFYAVLAQDPQRAKRFGQAMSFYTTGEGFSLRHLTDGYPWDTVPGTVIDLGGSHGDAAFALARKYPDLRLIVQELPGVVDNAKPVEGLNVNFIAHDFFQPQPVKGADVYFFRWILHNWPDQYCIQILRALIPALKTGAKILVMDFVMPPPGSLPNHLDRKLRAFDLTMLEIGNAKERDLNEWKALFAEADARFVFKGVKQPPGSRLTIIETSWEE</sequence>
<keyword evidence="1 5" id="KW-0489">Methyltransferase</keyword>
<protein>
    <submittedName>
        <fullName evidence="5">Putative O-methyltransferase</fullName>
    </submittedName>
</protein>